<accession>A0AAW6TQ37</accession>
<evidence type="ECO:0000313" key="2">
    <source>
        <dbReference type="EMBL" id="MDI5949950.1"/>
    </source>
</evidence>
<comment type="caution">
    <text evidence="2">The sequence shown here is derived from an EMBL/GenBank/DDBJ whole genome shotgun (WGS) entry which is preliminary data.</text>
</comment>
<feature type="transmembrane region" description="Helical" evidence="1">
    <location>
        <begin position="12"/>
        <end position="30"/>
    </location>
</feature>
<dbReference type="Pfam" id="PF05573">
    <property type="entry name" value="NosL"/>
    <property type="match status" value="1"/>
</dbReference>
<dbReference type="SUPFAM" id="SSF160387">
    <property type="entry name" value="NosL/MerB-like"/>
    <property type="match status" value="1"/>
</dbReference>
<keyword evidence="1" id="KW-1133">Transmembrane helix</keyword>
<dbReference type="EMBL" id="JASCRY010000002">
    <property type="protein sequence ID" value="MDI5949950.1"/>
    <property type="molecule type" value="Genomic_DNA"/>
</dbReference>
<evidence type="ECO:0000256" key="1">
    <source>
        <dbReference type="SAM" id="Phobius"/>
    </source>
</evidence>
<dbReference type="Proteomes" id="UP001228643">
    <property type="component" value="Unassembled WGS sequence"/>
</dbReference>
<feature type="transmembrane region" description="Helical" evidence="1">
    <location>
        <begin position="105"/>
        <end position="126"/>
    </location>
</feature>
<feature type="transmembrane region" description="Helical" evidence="1">
    <location>
        <begin position="168"/>
        <end position="185"/>
    </location>
</feature>
<protein>
    <submittedName>
        <fullName evidence="2">Nitrous oxide reductase accessory protein NosL</fullName>
    </submittedName>
</protein>
<dbReference type="RefSeq" id="WP_282716338.1">
    <property type="nucleotide sequence ID" value="NZ_JASCRY010000002.1"/>
</dbReference>
<keyword evidence="1" id="KW-0812">Transmembrane</keyword>
<keyword evidence="3" id="KW-1185">Reference proteome</keyword>
<evidence type="ECO:0000313" key="3">
    <source>
        <dbReference type="Proteomes" id="UP001228643"/>
    </source>
</evidence>
<feature type="transmembrane region" description="Helical" evidence="1">
    <location>
        <begin position="76"/>
        <end position="98"/>
    </location>
</feature>
<keyword evidence="1" id="KW-0472">Membrane</keyword>
<dbReference type="InterPro" id="IPR008719">
    <property type="entry name" value="N2O_reductase_NosL"/>
</dbReference>
<proteinExistence type="predicted"/>
<sequence length="338" mass="37733">MNNSKISTLSKVMLLLVMVLLVSSVFVPMWRIELSAPQYPEGLVLQLHANKIGGDVEIINGLNHYIGMKTLHKEDFIEFAVLPYIIGFFALCALAVAVIAKKKGLYALFILFILFGILAGVDFYRWNYEYGHNLDPNAAIRVPGMSYQPPLIGYKQLLNFGAYSIPDIGGWMLIASGFLLFLLVIKETNLLQKFKKSNPTAVLFVFLSFSFFSCAKTEVVPIKLNVDTCDFCKMTIADGKYAAEVITEKGRVYKFDDIMCMIHYGKENSNTKMATYYVNDYTQDNVLIPAKTAFLLSGGIIQSPMRGGIIAFSSENDAKEFGIKLKAKPVAWEAVITK</sequence>
<name>A0AAW6TQ37_9FLAO</name>
<dbReference type="PANTHER" id="PTHR41247">
    <property type="entry name" value="HTH-TYPE TRANSCRIPTIONAL REPRESSOR YCNK"/>
    <property type="match status" value="1"/>
</dbReference>
<reference evidence="2 3" key="1">
    <citation type="submission" date="2023-04" db="EMBL/GenBank/DDBJ databases">
        <title>Two novel species of Flavobacterium.</title>
        <authorList>
            <person name="Liu Q."/>
            <person name="Xin Y.-H."/>
        </authorList>
    </citation>
    <scope>NUCLEOTIDE SEQUENCE [LARGE SCALE GENOMIC DNA]</scope>
    <source>
        <strain evidence="2 3">LB2P87</strain>
    </source>
</reference>
<organism evidence="2 3">
    <name type="scientific">Flavobacterium yafengii</name>
    <dbReference type="NCBI Taxonomy" id="3041253"/>
    <lineage>
        <taxon>Bacteria</taxon>
        <taxon>Pseudomonadati</taxon>
        <taxon>Bacteroidota</taxon>
        <taxon>Flavobacteriia</taxon>
        <taxon>Flavobacteriales</taxon>
        <taxon>Flavobacteriaceae</taxon>
        <taxon>Flavobacterium</taxon>
    </lineage>
</organism>
<gene>
    <name evidence="2" type="ORF">QLS97_09850</name>
</gene>
<dbReference type="AlphaFoldDB" id="A0AAW6TQ37"/>
<dbReference type="PANTHER" id="PTHR41247:SF1">
    <property type="entry name" value="HTH-TYPE TRANSCRIPTIONAL REPRESSOR YCNK"/>
    <property type="match status" value="1"/>
</dbReference>